<feature type="region of interest" description="Disordered" evidence="1">
    <location>
        <begin position="1"/>
        <end position="58"/>
    </location>
</feature>
<dbReference type="EMBL" id="LJVA01000154">
    <property type="protein sequence ID" value="KPL06323.1"/>
    <property type="molecule type" value="Genomic_DNA"/>
</dbReference>
<dbReference type="Gene3D" id="2.130.10.10">
    <property type="entry name" value="YVTN repeat-like/Quinoprotein amine dehydrogenase"/>
    <property type="match status" value="1"/>
</dbReference>
<feature type="compositionally biased region" description="Basic residues" evidence="1">
    <location>
        <begin position="35"/>
        <end position="46"/>
    </location>
</feature>
<dbReference type="InterPro" id="IPR015943">
    <property type="entry name" value="WD40/YVTN_repeat-like_dom_sf"/>
</dbReference>
<organism evidence="2 3">
    <name type="scientific">candidate division TA06 bacterium SM1_40</name>
    <dbReference type="NCBI Taxonomy" id="1703773"/>
    <lineage>
        <taxon>Bacteria</taxon>
        <taxon>Bacteria division TA06</taxon>
    </lineage>
</organism>
<protein>
    <recommendedName>
        <fullName evidence="4">FlgD Ig-like domain-containing protein</fullName>
    </recommendedName>
</protein>
<accession>A0A0S8JAE4</accession>
<evidence type="ECO:0008006" key="4">
    <source>
        <dbReference type="Google" id="ProtNLM"/>
    </source>
</evidence>
<comment type="caution">
    <text evidence="2">The sequence shown here is derived from an EMBL/GenBank/DDBJ whole genome shotgun (WGS) entry which is preliminary data.</text>
</comment>
<dbReference type="Gene3D" id="2.120.10.10">
    <property type="match status" value="1"/>
</dbReference>
<gene>
    <name evidence="2" type="ORF">AMJ71_10045</name>
</gene>
<sequence length="914" mass="97626">MTTGNEMHGNSEGDEGREGRAIRKTTGKATGRMIGKTKGKSTRKTTGKAGAKTTGKARKTMGKAIGSTLIGWRPVGGRRLAAILPLTVMTVICSGTNRGAAQFLFYPPVVIDPDPAAQSAPSVAVDSQGNPCLVYDFVGEIGSAAGNVAAMRESSPLEGEEGALLRGSSLIPDRVRSRDRYSVGIRFTRSTDGGLTFPVSTWVDSSNTVCAPRMAIDDEDNVHIVYAFDRDGDRVRYVRSTDGGISFLPGVFIPPRDAVQRSPDIALDPSGNPFVVWHDGADIYVSRSTDRGENFLMPVGIGDPVLIDCMPSIASDTEGNPHVAWTQQHMTPVTRFCLVYARSTDGGQTFLDPCEIDPGPGDRSSPRVAIDRTGNPVIVWTDARTRSPYLAGSTDCGATFPPGRCVGTDRVWGTGGSIAFDAANHPVVAWREERGPFSNICVTRSTDAGVTFLPGVLVDSIDALQVNTSLTLGTDCGPMVVWEDARPVAPFDTDIYFAGGYPIEYALGTLAGRVRDERTGGGIAALLVARRDGWCAPPDSIRSDSTSGEFTLDLMPGTYDIEVQPGAPYPGTAYNGVVIAPDSITQLEVLVSPADVVLIDDDGGEGYEILYIEPLDQLGIRHCIWCVATDGTFPISCSTLLPVPTIIWFTGDQENETLTEADQESLRTFLGGEGRLLLSGQFIAEDIGDTPFYHDWLCAGFDTVSSERGMYGEPGDTIGDGLTVAIAGANGADNQVSPDEIHPENGARVVFRYPSGAPSALRTDHDGGRVVYCAFGVEAVSKNGPAQATRGEVISRVLDWFGVSTAVGEEGDEDREVALDLIEWSVHPNPCQGASSIVYDLGAPLRVEIRIFNLLGQRVRRLIDRTDTVGRHCIRWGGENERGDAVASGVYLVYLTVEGGGESARESGKIVLLR</sequence>
<feature type="compositionally biased region" description="Basic and acidic residues" evidence="1">
    <location>
        <begin position="9"/>
        <end position="21"/>
    </location>
</feature>
<dbReference type="SUPFAM" id="SSF50939">
    <property type="entry name" value="Sialidases"/>
    <property type="match status" value="2"/>
</dbReference>
<dbReference type="InterPro" id="IPR036278">
    <property type="entry name" value="Sialidase_sf"/>
</dbReference>
<dbReference type="AlphaFoldDB" id="A0A0S8JAE4"/>
<evidence type="ECO:0000256" key="1">
    <source>
        <dbReference type="SAM" id="MobiDB-lite"/>
    </source>
</evidence>
<name>A0A0S8JAE4_UNCT6</name>
<evidence type="ECO:0000313" key="3">
    <source>
        <dbReference type="Proteomes" id="UP000051035"/>
    </source>
</evidence>
<dbReference type="PATRIC" id="fig|1703773.3.peg.857"/>
<proteinExistence type="predicted"/>
<evidence type="ECO:0000313" key="2">
    <source>
        <dbReference type="EMBL" id="KPL06323.1"/>
    </source>
</evidence>
<reference evidence="2 3" key="1">
    <citation type="journal article" date="2015" name="Microbiome">
        <title>Genomic resolution of linkages in carbon, nitrogen, and sulfur cycling among widespread estuary sediment bacteria.</title>
        <authorList>
            <person name="Baker B.J."/>
            <person name="Lazar C.S."/>
            <person name="Teske A.P."/>
            <person name="Dick G.J."/>
        </authorList>
    </citation>
    <scope>NUCLEOTIDE SEQUENCE [LARGE SCALE GENOMIC DNA]</scope>
    <source>
        <strain evidence="2">SM1_40</strain>
    </source>
</reference>
<dbReference type="CDD" id="cd15482">
    <property type="entry name" value="Sialidase_non-viral"/>
    <property type="match status" value="2"/>
</dbReference>
<dbReference type="Proteomes" id="UP000051035">
    <property type="component" value="Unassembled WGS sequence"/>
</dbReference>
<dbReference type="Gene3D" id="2.60.40.4070">
    <property type="match status" value="1"/>
</dbReference>